<feature type="region of interest" description="Disordered" evidence="1">
    <location>
        <begin position="95"/>
        <end position="118"/>
    </location>
</feature>
<name>A0ABN9X2G4_9DINO</name>
<accession>A0ABN9X2G4</accession>
<dbReference type="EMBL" id="CAUYUJ010019744">
    <property type="protein sequence ID" value="CAK0893389.1"/>
    <property type="molecule type" value="Genomic_DNA"/>
</dbReference>
<protein>
    <submittedName>
        <fullName evidence="2">Uncharacterized protein</fullName>
    </submittedName>
</protein>
<evidence type="ECO:0000256" key="1">
    <source>
        <dbReference type="SAM" id="MobiDB-lite"/>
    </source>
</evidence>
<feature type="region of interest" description="Disordered" evidence="1">
    <location>
        <begin position="27"/>
        <end position="51"/>
    </location>
</feature>
<feature type="compositionally biased region" description="Basic and acidic residues" evidence="1">
    <location>
        <begin position="27"/>
        <end position="47"/>
    </location>
</feature>
<organism evidence="2 3">
    <name type="scientific">Prorocentrum cordatum</name>
    <dbReference type="NCBI Taxonomy" id="2364126"/>
    <lineage>
        <taxon>Eukaryota</taxon>
        <taxon>Sar</taxon>
        <taxon>Alveolata</taxon>
        <taxon>Dinophyceae</taxon>
        <taxon>Prorocentrales</taxon>
        <taxon>Prorocentraceae</taxon>
        <taxon>Prorocentrum</taxon>
    </lineage>
</organism>
<gene>
    <name evidence="2" type="ORF">PCOR1329_LOCUS72745</name>
</gene>
<proteinExistence type="predicted"/>
<reference evidence="2" key="1">
    <citation type="submission" date="2023-10" db="EMBL/GenBank/DDBJ databases">
        <authorList>
            <person name="Chen Y."/>
            <person name="Shah S."/>
            <person name="Dougan E. K."/>
            <person name="Thang M."/>
            <person name="Chan C."/>
        </authorList>
    </citation>
    <scope>NUCLEOTIDE SEQUENCE [LARGE SCALE GENOMIC DNA]</scope>
</reference>
<comment type="caution">
    <text evidence="2">The sequence shown here is derived from an EMBL/GenBank/DDBJ whole genome shotgun (WGS) entry which is preliminary data.</text>
</comment>
<evidence type="ECO:0000313" key="3">
    <source>
        <dbReference type="Proteomes" id="UP001189429"/>
    </source>
</evidence>
<dbReference type="Proteomes" id="UP001189429">
    <property type="component" value="Unassembled WGS sequence"/>
</dbReference>
<sequence length="118" mass="13013">MAAQTEIGEVVQHGIDNSIMMKVKIETPTKRTKPKEPHFEEGDKENIENLNNSHEFDGKQQELGGIVARAEGVWQDSKLQDKLDGGDNIEDGAKLLVGGAETPFARSGRPSSRSRRTQ</sequence>
<evidence type="ECO:0000313" key="2">
    <source>
        <dbReference type="EMBL" id="CAK0893389.1"/>
    </source>
</evidence>
<keyword evidence="3" id="KW-1185">Reference proteome</keyword>